<feature type="compositionally biased region" description="Basic and acidic residues" evidence="10">
    <location>
        <begin position="4190"/>
        <end position="4229"/>
    </location>
</feature>
<feature type="compositionally biased region" description="Acidic residues" evidence="10">
    <location>
        <begin position="4267"/>
        <end position="4276"/>
    </location>
</feature>
<evidence type="ECO:0000259" key="11">
    <source>
        <dbReference type="PROSITE" id="PS50234"/>
    </source>
</evidence>
<sequence>MTDKPAYEAEFSQLNLLRRLPDELSQLISTASGLQFLRALALAALNPSCTDDVFAIYEPIFVDLAARWLSGDLQVDPVQGISAFSRILPFAPYLRPFACQYAAGQGGVFSTSAFMELKLLQLDDATARALLLSVFRLFSFDLEAFSIMISPLQLQSLFQHHNRSVRYLAVRCLCLYMHVADAATEKMVEVYVGGGSLEDEWEGITIDYKLLGLWEERRWQTLKDRLAWGPNLRVATSNKIKSLKEYFTTLTVEIGGVLLPRLRTDTTAVESDIVKTPTVWRNIRSIAKALLSPKPLLLVGLPNSGKTTLVNDVAGSLGQRSNMVTLHLNEHTDAKSLLGMYGSIAGSFAWQPGVLTRAATEGRWVLIEDLDRAPSEIIGLLLPIIEKGELLIPSRKERIKCSDGFRIIATMKSSLNNKGEEVFPGATLLGNRLWQKIQVDPLTLEEIRDIIIAKFPLLSTRVPKLIDMYNRLCTAFHGIATVRGPQGRMPGFRDLIKLCNRLHRRLRRLGVITGFEPAPESLQDEIFLDAVDIFLSHLPDINLRNSLASVVAEALQLSPQRVQFCLHERIPSCSNQDTDVRLGREICKKKSVSRLKMARPETSSRFASTRAALKTMEQVAAAVQVAEPILLVGETGMGKTSVIQQLATVMRQKLVVVNLSQQSETSDLLGGFKPVNGRSLAIPMLDEFSRLFEQTFSARKNQKFLSSVAKCVTTSNWQRLINLFHEAIRMAEGLFRTTHVSDREGQDQPSKRRKLESPKYAVLRQRWETFATQLKDFEAHESKGNSKFAFAFVEGMIVKALRNGEWVLLDEINLASSDILENIAGLLRYGSEGQPSVLLSEAGEVERTYGHHDFRIFGAMNPATDAGKRNLTPGLRSRFTEFFMHSSDNEFDDLLNLVKTYLGDLVIGDPKVASDLANLYQGIKKLGMENRLTDGAGQRPHFSIRTFVRTLIYIIENVQVYGIRRATFEGFCMSFLTTLSPDSEKLVIPLIEKHLFGSAKNTGSLLSRIPRPPKDSNEYVKFKHYWMRKGPLESEEQQHYIITPFIEKNLKNLLRASSMRRFPILLQGPTSSGKTSMVEHLAKISGNKFVRINNHDHTDLQEYLGSYVSTNDGTLRYQEGILVEALRNGYWIVLDELNLAPSDVLEALNRLFDENRELFLPETQEVIHPHPNFMLFATQNPAGLYGGRKTLSRAFRNRFLELHFDDIPENELEYILKERSQIAPSFCTRIVSVYKKLSLLRQSTRLFEQKNSFATLRDLFRWALRRADNNEQLAVNGFMLLAERVRNPSERAAVKNVIEEVMRVRIDEDEIYSSSELEKHAPNSKCLSGGIVWTKAMRRLYILVSEAIENNEPVLLVGETGCGKTQLCQVVADIHGKDLFTMNAHVNLETGDLIGAQRPVRNRASVERQLFDDLRILFQDASELDEVLGLMSLEDLKARFSQANVEQMMAKSPELVNRVRVNIARSHALFEWSDGSLVSAMKSGQYFLLDEISLADDSVLERLNSVLEPHRTLLLAEKGPIDSLVVASDGFQFLATMNPGGDYGKRELSAALRNRLTEIWVPQLSDDDDILPILISKFKSPQESPPRAMLAFAKWFKASFHNSAASSVSIRDLLAWVDFINKFPPSDLMFALVHGAAMVYIDTLGANPAATLSVTSDSLGKDRDRCLEKLSLLFCVDASRIYYQPASIAVDDRCLCVGPFRLPMCANSAPDPQFVLDAPTTIANSIRIARGLQLSKPILLEGSPGVGKTTLVAALARTLGKPLTRINLSDQTDLTDLFGSDVPVEGGNVGQFAWRDAPFLRAMQCGNWVLLDEMNLASQSVLEGLNSCLDHRQQVYIAELDQVFKRHPDFVLFATQNPHHQGGGRKGLPASFVNRFTVVYVDSFNDSDLERICGNLFPGTPSEQICKLIGFINLLNSAIQRGQLGTVGGPWEINLRDMSRWLQLATQGDVHISLGHFLNTIIGQRFRTKEDRIFVSQLYEQVFAESPPDTYYYHDLTTSHFLVGFACMERNRVSQFFLDQKMKILPKDLSALESLIFCVQQGWPSVLVGSTGCGKTSVLRKIAAINGSRLIELALSADTDTIDLIGGFEQIDYKRQVSLLAADLASSLQSQITDALSNGGPSKETCDLIEVFRLSTRADISLDKLLLTVSQLCKMYPSSGLGKFLNRCNALAKMSADQKKVGFEWTEGVLIEALQRGHWVVLDNANLCNASVLDRLNSLMEPNGYLVLNEQRTEDGSARIIRPHSNFRLFLTMDPRYGELSRAMRNRSVEICFLPQKEDCDQSICPTYTCQSRLYRIRQIYQPLNLDECNIMPFEIFLDHLSVLDLKEHQTSLCRLLSGYSDKLIVEYLLPAIRRYSAIQENTSWSLLDIFPLRLNELISIDGSMIVEMDSQVQPICPLLSYANRNNLPIHPLVNEHLLSILTKDKDYSLVYLAGLQLEFRLQLYHLEQSLERAEVNAHNLKPSQMTQLERSLASMRIQALTKDPTKPVSFFLKDCIRVLQEFIQNFEVPTLQLLNAVPFLIDIVSFCWDIFKATHGKGVDEAEYQAYLQIGRKILSPAPDKESALKPLICYLHRSIIQFHSEWSLTSGISMQRIWCSWRPITCVKHSQLRCLMELEETVSEFMNVAFTTRVDLSQLSEVRNSLIEAQGFIVQDEFHVDALVMELKKLVREVVSVSKVTGLSQYPYFATIFETICQFHDLSSFWLQGGIKNQSLLSGILPLLAGRPAKPVDGSIIGSSIPSLLHRLSLFSGYEAKFAATPCWNGTFSLSLLGKLAKVGDISLSQLDLLEIERGFLLQAVASSTRVLATTQLQLLLRAQSMLCLEILEIHREFFEPGYFLLATCALRRIEENGAYNGPPVPQLLLIEYLPADHYFRGFVDSLSSCLHLFTNVTDCSDENRTGLLAMRLAVICLRLFVPDKAFDPSLELALRRRHRARRYLDVMKKDQAVSKFEFCFSGQTSNIRRKFLKEELQRLDSMPPPPPVTRPIKSQLTQLHGEFSNLIVSVLNRKPEKDEPATLQVYGNSLRDNIRQICDRLGQKNYRDYDDVTILVIRFLQLLDLGIALIMSDDKKSLHPELVRIVCERTPFLGGKPQPRSASVIEMRSTPEMRTDFQFHELSLLVVARSIDPSILSTTSGLQALRRIFESFHALWRAKLNDDQEREAKRSQPYRYRGSTGDSEEDDEEFHRLFPTYEGVTTDERTDFALIDQKSISLRLAQLHSDIFKTENIQGRLRSFITDSARLLGSIWTDMHSLISPIQPKDQLAGLILLLEDHLAESKQTQSRSYNFYTDRNIIEAKKLVALIFSIQSRFNQLLKAWPEHAVLQDVITFCKEILDFRYKEPVAKFLTKLEKLHSYVHEWQLVASQKYSAASLFEELTKLIINWRRLELSTWAKLLDIEDEKCEQDASSWWFVAYEALIAAPLRIAECGEDVSGHTREIICTLEKFMFSTTMGQYSHRLRLVENFRSLLVLYLQDLPTLSQLGIALNSFLEHYRPFESVVSKSLVEGRQSLEKEIKEQVQLASWKDTNITALRESARRIHHRLFKVIRKYRNLLAYPAESILKQGFPDILPETDQATNEKLALNVGSTAEALVMCRRHDQTWNTRAPRFRDPEATARNMFYVYSSSVPEFTVSEQLDSFIKDVVDTVEDFRSQTPQKLTEDTKDKVQHLKSLKRRFYAETLHKLYFMGVRRNISVTFQDEQATVCHVLATTPTLCSIPTTSFTGAKGADIYFHRFLDLLPRIRQASREYSEDLSPIEASRSAGSAEGLLLLSRRQKHALYNAILSITSFESTLLKMRNLWSGGPSSQLKIQPSKSEEVKYVKRVVAWLTPIIGLSITLIEVHSKFSGFDPSALLQELNSWSDRLCLLKVSLDNLPEFPEGIASHSRDITIEDTQKFLQGLKANFVRWRTDHPELSFLADQIIPWCESNEAIGTDAAWSDCNVSLDDFNEQTFRAVDKIFVALQQVGGFLKNLPSSTENKDWLSLTDSILSQSIKELHMPDISTSLDSILCKLQYLQTDRDTGLSVASAIVASVLPIAEQYHIICSDLINRFLLEHRGICKMSYVLAKSFVHVASVGFCSPSEASDETGNAGNLESGTGLGEGDGAEDISKDVGGDEDLSELAQQENTDEKTDDIENSETAVNMNGEELEGKYGTDQDEKGEDENEAEDGSGEDDDIDEEVGSVDGLDPSAVDEKLWDGVQKEEEKDTENKEGKGVPESDQRTSPNDDKKGQGQGNDSEGEGNEEDEEAPEEDVDAVRREEMDVAEPHMEDEEVLDLPEEIRLDGEENGTAESDTDEIMDDFSDIGPDLSGEESETKEDQNEKEESMSDAEAQNSQEEESPTQPEYRKESEEPEGSEVNESQNVTEKQDTVKTQDKGNDMTGESNEMTVGLGADQDVNEDGTSTNTNQPNGPKSTQTEQSTGGADDGPDQEISNAPSSDGNGDPQPSPQYQAFKKLGDVLEQWHRHRRDILEASKIDSQVQPKDADLAEADFEHLADEKDVADTQALGQASKEQTKALDFNKALESDRNSHDLLPDASHETEERLVDEKFPDEWLLHQMSTKSDAQDGTALSGDNMLSSDAMIKTVKTDDLDLDEIDSHLSAIHLSSTLPPRTPPEEARRLWSYYESITNDLSLSLTEQLRLILAPTQAAKLRGDYRTGKRLNIKRIIPYIASQYKRDKIWMRRSIPSKRNYQIMLAVDDSKSMLESGSGLLAFETLALITRSLSMLEVGDLCILSFGDENHVRVAHEFGKPFSTEAGVQVFQQFSYQQTGTDVRKLVVDSIALFREARSKRSTGNTELWQLELIISDGICEDHESIRQLVQQAQEERIMIVFIITGSSILDLTQASFEPDEASGTGEMKLKMKRYLEGFPFSYYLVVRNMRELPAVLSTALKQWFSEIADLTS</sequence>
<feature type="compositionally biased region" description="Polar residues" evidence="10">
    <location>
        <begin position="4085"/>
        <end position="4094"/>
    </location>
</feature>
<dbReference type="Pfam" id="PF21108">
    <property type="entry name" value="MDN1_4th"/>
    <property type="match status" value="1"/>
</dbReference>
<keyword evidence="7 9" id="KW-0143">Chaperone</keyword>
<name>A0A232M079_9EURO</name>
<accession>A0A232M079</accession>
<dbReference type="GO" id="GO:0005730">
    <property type="term" value="C:nucleolus"/>
    <property type="evidence" value="ECO:0007669"/>
    <property type="project" value="UniProtKB-SubCell"/>
</dbReference>
<reference evidence="12 13" key="1">
    <citation type="journal article" date="2015" name="Environ. Microbiol.">
        <title>Metagenome sequence of Elaphomyces granulatus from sporocarp tissue reveals Ascomycota ectomycorrhizal fingerprints of genome expansion and a Proteobacteria-rich microbiome.</title>
        <authorList>
            <person name="Quandt C.A."/>
            <person name="Kohler A."/>
            <person name="Hesse C.N."/>
            <person name="Sharpton T.J."/>
            <person name="Martin F."/>
            <person name="Spatafora J.W."/>
        </authorList>
    </citation>
    <scope>NUCLEOTIDE SEQUENCE [LARGE SCALE GENOMIC DNA]</scope>
    <source>
        <strain evidence="12 13">OSC145934</strain>
    </source>
</reference>
<feature type="compositionally biased region" description="Acidic residues" evidence="10">
    <location>
        <begin position="4157"/>
        <end position="4180"/>
    </location>
</feature>
<dbReference type="SMART" id="SM00382">
    <property type="entry name" value="AAA"/>
    <property type="match status" value="6"/>
</dbReference>
<dbReference type="Pfam" id="PF17865">
    <property type="entry name" value="AAA_lid_5"/>
    <property type="match status" value="1"/>
</dbReference>
<dbReference type="PANTHER" id="PTHR48103:SF2">
    <property type="entry name" value="MIDASIN"/>
    <property type="match status" value="1"/>
</dbReference>
<dbReference type="GO" id="GO:0016887">
    <property type="term" value="F:ATP hydrolysis activity"/>
    <property type="evidence" value="ECO:0007669"/>
    <property type="project" value="InterPro"/>
</dbReference>
<dbReference type="InterPro" id="IPR041190">
    <property type="entry name" value="Midasin_AAA_lid_5"/>
</dbReference>
<dbReference type="PIRSF" id="PIRSF010340">
    <property type="entry name" value="Midasin"/>
    <property type="match status" value="1"/>
</dbReference>
<keyword evidence="5 9" id="KW-0547">Nucleotide-binding</keyword>
<dbReference type="InterPro" id="IPR002035">
    <property type="entry name" value="VWF_A"/>
</dbReference>
<keyword evidence="13" id="KW-1185">Reference proteome</keyword>
<dbReference type="GO" id="GO:0000027">
    <property type="term" value="P:ribosomal large subunit assembly"/>
    <property type="evidence" value="ECO:0007669"/>
    <property type="project" value="InterPro"/>
</dbReference>
<feature type="compositionally biased region" description="Polar residues" evidence="10">
    <location>
        <begin position="4429"/>
        <end position="4438"/>
    </location>
</feature>
<dbReference type="InterPro" id="IPR012099">
    <property type="entry name" value="Midasin"/>
</dbReference>
<keyword evidence="6 9" id="KW-0067">ATP-binding</keyword>
<evidence type="ECO:0000256" key="6">
    <source>
        <dbReference type="ARBA" id="ARBA00022840"/>
    </source>
</evidence>
<dbReference type="FunFam" id="3.40.50.300:FF:000142">
    <property type="entry name" value="Midasin"/>
    <property type="match status" value="1"/>
</dbReference>
<dbReference type="PROSITE" id="PS50234">
    <property type="entry name" value="VWFA"/>
    <property type="match status" value="1"/>
</dbReference>
<evidence type="ECO:0000256" key="4">
    <source>
        <dbReference type="ARBA" id="ARBA00017143"/>
    </source>
</evidence>
<feature type="domain" description="VWFA" evidence="11">
    <location>
        <begin position="4691"/>
        <end position="4890"/>
    </location>
</feature>
<feature type="compositionally biased region" description="Basic and acidic residues" evidence="10">
    <location>
        <begin position="4147"/>
        <end position="4156"/>
    </location>
</feature>
<dbReference type="GO" id="GO:0005524">
    <property type="term" value="F:ATP binding"/>
    <property type="evidence" value="ECO:0007669"/>
    <property type="project" value="UniProtKB-KW"/>
</dbReference>
<comment type="caution">
    <text evidence="12">The sequence shown here is derived from an EMBL/GenBank/DDBJ whole genome shotgun (WGS) entry which is preliminary data.</text>
</comment>
<feature type="compositionally biased region" description="Basic and acidic residues" evidence="10">
    <location>
        <begin position="4315"/>
        <end position="4324"/>
    </location>
</feature>
<feature type="region of interest" description="Disordered" evidence="10">
    <location>
        <begin position="3162"/>
        <end position="3183"/>
    </location>
</feature>
<dbReference type="Gene3D" id="3.40.50.300">
    <property type="entry name" value="P-loop containing nucleotide triphosphate hydrolases"/>
    <property type="match status" value="7"/>
</dbReference>
<feature type="compositionally biased region" description="Acidic residues" evidence="10">
    <location>
        <begin position="4284"/>
        <end position="4301"/>
    </location>
</feature>
<evidence type="ECO:0000256" key="5">
    <source>
        <dbReference type="ARBA" id="ARBA00022741"/>
    </source>
</evidence>
<evidence type="ECO:0000256" key="9">
    <source>
        <dbReference type="PIRNR" id="PIRNR010340"/>
    </source>
</evidence>
<feature type="compositionally biased region" description="Basic and acidic residues" evidence="10">
    <location>
        <begin position="4253"/>
        <end position="4266"/>
    </location>
</feature>
<dbReference type="FunFam" id="3.40.50.300:FF:001861">
    <property type="entry name" value="Midasin"/>
    <property type="match status" value="1"/>
</dbReference>
<dbReference type="EMBL" id="NPHW01003376">
    <property type="protein sequence ID" value="OXV09698.1"/>
    <property type="molecule type" value="Genomic_DNA"/>
</dbReference>
<evidence type="ECO:0000256" key="1">
    <source>
        <dbReference type="ARBA" id="ARBA00004604"/>
    </source>
</evidence>
<evidence type="ECO:0000313" key="12">
    <source>
        <dbReference type="EMBL" id="OXV09698.1"/>
    </source>
</evidence>
<evidence type="ECO:0000256" key="2">
    <source>
        <dbReference type="ARBA" id="ARBA00004642"/>
    </source>
</evidence>
<dbReference type="InterPro" id="IPR048617">
    <property type="entry name" value="MDN1_AAA_lid_4"/>
</dbReference>
<dbReference type="FunFam" id="3.40.50.300:FF:000582">
    <property type="entry name" value="Midasin"/>
    <property type="match status" value="1"/>
</dbReference>
<dbReference type="GO" id="GO:0005654">
    <property type="term" value="C:nucleoplasm"/>
    <property type="evidence" value="ECO:0007669"/>
    <property type="project" value="UniProtKB-SubCell"/>
</dbReference>
<keyword evidence="8 9" id="KW-0539">Nucleus</keyword>
<feature type="region of interest" description="Disordered" evidence="10">
    <location>
        <begin position="4079"/>
        <end position="4450"/>
    </location>
</feature>
<dbReference type="GO" id="GO:0000055">
    <property type="term" value="P:ribosomal large subunit export from nucleus"/>
    <property type="evidence" value="ECO:0007669"/>
    <property type="project" value="TreeGrafter"/>
</dbReference>
<dbReference type="InterPro" id="IPR027417">
    <property type="entry name" value="P-loop_NTPase"/>
</dbReference>
<dbReference type="Pfam" id="PF17867">
    <property type="entry name" value="AAA_lid_7"/>
    <property type="match status" value="3"/>
</dbReference>
<dbReference type="SUPFAM" id="SSF53300">
    <property type="entry name" value="vWA-like"/>
    <property type="match status" value="1"/>
</dbReference>
<dbReference type="GO" id="GO:0030687">
    <property type="term" value="C:preribosome, large subunit precursor"/>
    <property type="evidence" value="ECO:0007669"/>
    <property type="project" value="TreeGrafter"/>
</dbReference>
<protein>
    <recommendedName>
        <fullName evidence="4 9">Midasin</fullName>
    </recommendedName>
</protein>
<evidence type="ECO:0000256" key="10">
    <source>
        <dbReference type="SAM" id="MobiDB-lite"/>
    </source>
</evidence>
<dbReference type="InterPro" id="IPR040848">
    <property type="entry name" value="AAA_lid_7"/>
</dbReference>
<evidence type="ECO:0000256" key="8">
    <source>
        <dbReference type="ARBA" id="ARBA00023242"/>
    </source>
</evidence>
<dbReference type="Proteomes" id="UP000243515">
    <property type="component" value="Unassembled WGS sequence"/>
</dbReference>
<evidence type="ECO:0000256" key="3">
    <source>
        <dbReference type="ARBA" id="ARBA00007188"/>
    </source>
</evidence>
<organism evidence="12 13">
    <name type="scientific">Elaphomyces granulatus</name>
    <dbReference type="NCBI Taxonomy" id="519963"/>
    <lineage>
        <taxon>Eukaryota</taxon>
        <taxon>Fungi</taxon>
        <taxon>Dikarya</taxon>
        <taxon>Ascomycota</taxon>
        <taxon>Pezizomycotina</taxon>
        <taxon>Eurotiomycetes</taxon>
        <taxon>Eurotiomycetidae</taxon>
        <taxon>Eurotiales</taxon>
        <taxon>Elaphomycetaceae</taxon>
        <taxon>Elaphomyces</taxon>
    </lineage>
</organism>
<feature type="compositionally biased region" description="Basic and acidic residues" evidence="10">
    <location>
        <begin position="4364"/>
        <end position="4376"/>
    </location>
</feature>
<dbReference type="OrthoDB" id="5186at2759"/>
<dbReference type="FunFam" id="3.40.50.300:FF:001368">
    <property type="entry name" value="Midasin"/>
    <property type="match status" value="1"/>
</dbReference>
<dbReference type="InterPro" id="IPR036465">
    <property type="entry name" value="vWFA_dom_sf"/>
</dbReference>
<proteinExistence type="inferred from homology"/>
<comment type="function">
    <text evidence="9">Nuclear chaperone required for maturation and nuclear export of pre-60S ribosome subunits.</text>
</comment>
<dbReference type="Pfam" id="PF07728">
    <property type="entry name" value="AAA_5"/>
    <property type="match status" value="7"/>
</dbReference>
<feature type="compositionally biased region" description="Acidic residues" evidence="10">
    <location>
        <begin position="4236"/>
        <end position="4252"/>
    </location>
</feature>
<feature type="compositionally biased region" description="Polar residues" evidence="10">
    <location>
        <begin position="4398"/>
        <end position="4420"/>
    </location>
</feature>
<evidence type="ECO:0000313" key="13">
    <source>
        <dbReference type="Proteomes" id="UP000243515"/>
    </source>
</evidence>
<gene>
    <name evidence="12" type="ORF">Egran_02528</name>
</gene>
<dbReference type="InterPro" id="IPR011704">
    <property type="entry name" value="ATPase_dyneun-rel_AAA"/>
</dbReference>
<evidence type="ECO:0000256" key="7">
    <source>
        <dbReference type="ARBA" id="ARBA00023186"/>
    </source>
</evidence>
<dbReference type="CDD" id="cd00009">
    <property type="entry name" value="AAA"/>
    <property type="match status" value="2"/>
</dbReference>
<dbReference type="PANTHER" id="PTHR48103">
    <property type="entry name" value="MIDASIN-RELATED"/>
    <property type="match status" value="1"/>
</dbReference>
<comment type="similarity">
    <text evidence="3 9">Belongs to the midasin family.</text>
</comment>
<comment type="subcellular location">
    <subcellularLocation>
        <location evidence="1">Nucleus</location>
        <location evidence="1">Nucleolus</location>
    </subcellularLocation>
    <subcellularLocation>
        <location evidence="2">Nucleus</location>
        <location evidence="2">Nucleoplasm</location>
    </subcellularLocation>
</comment>
<dbReference type="FunFam" id="3.40.50.300:FF:001205">
    <property type="entry name" value="Midasin"/>
    <property type="match status" value="1"/>
</dbReference>
<dbReference type="SUPFAM" id="SSF52540">
    <property type="entry name" value="P-loop containing nucleoside triphosphate hydrolases"/>
    <property type="match status" value="6"/>
</dbReference>
<dbReference type="InterPro" id="IPR003593">
    <property type="entry name" value="AAA+_ATPase"/>
</dbReference>